<proteinExistence type="predicted"/>
<evidence type="ECO:0000313" key="1">
    <source>
        <dbReference type="EMBL" id="MBO0657270.1"/>
    </source>
</evidence>
<dbReference type="Gene3D" id="3.30.9.100">
    <property type="match status" value="1"/>
</dbReference>
<accession>A0A939JUA0</accession>
<dbReference type="PANTHER" id="PTHR43422:SF3">
    <property type="entry name" value="THIAMINE THIAZOLE SYNTHASE"/>
    <property type="match status" value="1"/>
</dbReference>
<organism evidence="1 2">
    <name type="scientific">Streptomyces triculaminicus</name>
    <dbReference type="NCBI Taxonomy" id="2816232"/>
    <lineage>
        <taxon>Bacteria</taxon>
        <taxon>Bacillati</taxon>
        <taxon>Actinomycetota</taxon>
        <taxon>Actinomycetes</taxon>
        <taxon>Kitasatosporales</taxon>
        <taxon>Streptomycetaceae</taxon>
        <taxon>Streptomyces</taxon>
    </lineage>
</organism>
<dbReference type="AlphaFoldDB" id="A0A939JUA0"/>
<evidence type="ECO:0000313" key="2">
    <source>
        <dbReference type="Proteomes" id="UP000664781"/>
    </source>
</evidence>
<dbReference type="EMBL" id="JAFMOF010000007">
    <property type="protein sequence ID" value="MBO0657270.1"/>
    <property type="molecule type" value="Genomic_DNA"/>
</dbReference>
<comment type="caution">
    <text evidence="1">The sequence shown here is derived from an EMBL/GenBank/DDBJ whole genome shotgun (WGS) entry which is preliminary data.</text>
</comment>
<dbReference type="SUPFAM" id="SSF51905">
    <property type="entry name" value="FAD/NAD(P)-binding domain"/>
    <property type="match status" value="1"/>
</dbReference>
<dbReference type="Proteomes" id="UP000664781">
    <property type="component" value="Unassembled WGS sequence"/>
</dbReference>
<name>A0A939JUA0_9ACTN</name>
<dbReference type="InterPro" id="IPR036188">
    <property type="entry name" value="FAD/NAD-bd_sf"/>
</dbReference>
<dbReference type="Gene3D" id="3.50.50.60">
    <property type="entry name" value="FAD/NAD(P)-binding domain"/>
    <property type="match status" value="1"/>
</dbReference>
<reference evidence="1" key="1">
    <citation type="submission" date="2021-03" db="EMBL/GenBank/DDBJ databases">
        <title>Streptomyces strains.</title>
        <authorList>
            <person name="Lund M.B."/>
            <person name="Toerring T."/>
        </authorList>
    </citation>
    <scope>NUCLEOTIDE SEQUENCE</scope>
    <source>
        <strain evidence="1">JCM 4242</strain>
    </source>
</reference>
<sequence length="445" mass="48644">MRRVVVMGGSFAGLMAARVLSDHADEVVILEQDEISENGLGPGAPHRAQLHALLAMGHMQLERWFPGIVKELIADGAQLGTGTAIQFYVDNILKVPVPDTEMIGATRPFIEAHLRSRVAALPNVELRTAQARDLIISGDQVRGVRFSSASDGRHSATPDGELAADLVVDAMGRSSRLSSWLEHHGWEQPPLHRLRVDLGYATAFFQRGDELPGTQMAQATPGPASSYRPAITEPGALTAVEGNRWSVVLAGYTDYRPSRDPEQFLTRMRRCVPPLQEVANQCAMVDNEVKTYHFRESIKRDFASLGRLPRGLMAIGDALASVNPIYGQGLTLATLQASCLSAHLQTGGRPQDSMWGYFRRARAVVDAAWQLSSTADLAQPHVTGPYPPGYRLLRWAGDKVMVASIFDPVVNQAFMDVLHMKAHPRTLTNPRLLKRAARAFAIPAA</sequence>
<protein>
    <recommendedName>
        <fullName evidence="3">FAD-binding domain-containing protein</fullName>
    </recommendedName>
</protein>
<gene>
    <name evidence="1" type="ORF">J1792_32525</name>
</gene>
<keyword evidence="2" id="KW-1185">Reference proteome</keyword>
<dbReference type="PANTHER" id="PTHR43422">
    <property type="entry name" value="THIAMINE THIAZOLE SYNTHASE"/>
    <property type="match status" value="1"/>
</dbReference>
<evidence type="ECO:0008006" key="3">
    <source>
        <dbReference type="Google" id="ProtNLM"/>
    </source>
</evidence>